<name>A0ABD2MUU2_9CUCU</name>
<feature type="binding site" evidence="1">
    <location>
        <position position="75"/>
    </location>
    <ligand>
        <name>Zn(2+)</name>
        <dbReference type="ChEBI" id="CHEBI:29105"/>
    </ligand>
</feature>
<dbReference type="Gene3D" id="3.40.1800.20">
    <property type="match status" value="1"/>
</dbReference>
<dbReference type="AlphaFoldDB" id="A0ABD2MUU2"/>
<dbReference type="SUPFAM" id="SSF57716">
    <property type="entry name" value="Glucocorticoid receptor-like (DNA-binding domain)"/>
    <property type="match status" value="1"/>
</dbReference>
<organism evidence="3 4">
    <name type="scientific">Cryptolaemus montrouzieri</name>
    <dbReference type="NCBI Taxonomy" id="559131"/>
    <lineage>
        <taxon>Eukaryota</taxon>
        <taxon>Metazoa</taxon>
        <taxon>Ecdysozoa</taxon>
        <taxon>Arthropoda</taxon>
        <taxon>Hexapoda</taxon>
        <taxon>Insecta</taxon>
        <taxon>Pterygota</taxon>
        <taxon>Neoptera</taxon>
        <taxon>Endopterygota</taxon>
        <taxon>Coleoptera</taxon>
        <taxon>Polyphaga</taxon>
        <taxon>Cucujiformia</taxon>
        <taxon>Coccinelloidea</taxon>
        <taxon>Coccinellidae</taxon>
        <taxon>Scymninae</taxon>
        <taxon>Scymnini</taxon>
        <taxon>Cryptolaemus</taxon>
    </lineage>
</organism>
<proteinExistence type="predicted"/>
<reference evidence="3 4" key="1">
    <citation type="journal article" date="2021" name="BMC Biol.">
        <title>Horizontally acquired antibacterial genes associated with adaptive radiation of ladybird beetles.</title>
        <authorList>
            <person name="Li H.S."/>
            <person name="Tang X.F."/>
            <person name="Huang Y.H."/>
            <person name="Xu Z.Y."/>
            <person name="Chen M.L."/>
            <person name="Du X.Y."/>
            <person name="Qiu B.Y."/>
            <person name="Chen P.T."/>
            <person name="Zhang W."/>
            <person name="Slipinski A."/>
            <person name="Escalona H.E."/>
            <person name="Waterhouse R.M."/>
            <person name="Zwick A."/>
            <person name="Pang H."/>
        </authorList>
    </citation>
    <scope>NUCLEOTIDE SEQUENCE [LARGE SCALE GENOMIC DNA]</scope>
    <source>
        <strain evidence="3">SYSU2018</strain>
    </source>
</reference>
<keyword evidence="1" id="KW-0863">Zinc-finger</keyword>
<dbReference type="Pfam" id="PF07776">
    <property type="entry name" value="zf-AD"/>
    <property type="match status" value="1"/>
</dbReference>
<protein>
    <recommendedName>
        <fullName evidence="2">ZAD domain-containing protein</fullName>
    </recommendedName>
</protein>
<keyword evidence="1" id="KW-0862">Zinc</keyword>
<dbReference type="EMBL" id="JABFTP020000021">
    <property type="protein sequence ID" value="KAL3270186.1"/>
    <property type="molecule type" value="Genomic_DNA"/>
</dbReference>
<dbReference type="GO" id="GO:0008270">
    <property type="term" value="F:zinc ion binding"/>
    <property type="evidence" value="ECO:0007669"/>
    <property type="project" value="UniProtKB-UniRule"/>
</dbReference>
<keyword evidence="4" id="KW-1185">Reference proteome</keyword>
<accession>A0ABD2MUU2</accession>
<evidence type="ECO:0000256" key="1">
    <source>
        <dbReference type="PROSITE-ProRule" id="PRU01263"/>
    </source>
</evidence>
<evidence type="ECO:0000313" key="4">
    <source>
        <dbReference type="Proteomes" id="UP001516400"/>
    </source>
</evidence>
<dbReference type="InterPro" id="IPR012934">
    <property type="entry name" value="Znf_AD"/>
</dbReference>
<comment type="caution">
    <text evidence="3">The sequence shown here is derived from an EMBL/GenBank/DDBJ whole genome shotgun (WGS) entry which is preliminary data.</text>
</comment>
<feature type="binding site" evidence="1">
    <location>
        <position position="34"/>
    </location>
    <ligand>
        <name>Zn(2+)</name>
        <dbReference type="ChEBI" id="CHEBI:29105"/>
    </ligand>
</feature>
<dbReference type="PROSITE" id="PS51915">
    <property type="entry name" value="ZAD"/>
    <property type="match status" value="1"/>
</dbReference>
<feature type="binding site" evidence="1">
    <location>
        <position position="78"/>
    </location>
    <ligand>
        <name>Zn(2+)</name>
        <dbReference type="ChEBI" id="CHEBI:29105"/>
    </ligand>
</feature>
<dbReference type="Proteomes" id="UP001516400">
    <property type="component" value="Unassembled WGS sequence"/>
</dbReference>
<feature type="domain" description="ZAD" evidence="2">
    <location>
        <begin position="29"/>
        <end position="102"/>
    </location>
</feature>
<dbReference type="SMART" id="SM00868">
    <property type="entry name" value="zf-AD"/>
    <property type="match status" value="1"/>
</dbReference>
<sequence>MADSYQFPFPQKMIFIYNNIKSETTDFSKLCRCCMEDGDIGIYETDFQGLSLAAIIEFCTHTELALDEDLPKNICQQCFDQLTASYLFIAKYLKLQEYITKIADSQIREEIKIEVEQSDTKVLFAIIILTMKLIMFQITQKMM</sequence>
<keyword evidence="1" id="KW-0479">Metal-binding</keyword>
<gene>
    <name evidence="3" type="ORF">HHI36_009243</name>
</gene>
<evidence type="ECO:0000313" key="3">
    <source>
        <dbReference type="EMBL" id="KAL3270186.1"/>
    </source>
</evidence>
<evidence type="ECO:0000259" key="2">
    <source>
        <dbReference type="PROSITE" id="PS51915"/>
    </source>
</evidence>
<feature type="binding site" evidence="1">
    <location>
        <position position="31"/>
    </location>
    <ligand>
        <name>Zn(2+)</name>
        <dbReference type="ChEBI" id="CHEBI:29105"/>
    </ligand>
</feature>